<reference evidence="2 3" key="1">
    <citation type="submission" date="2023-07" db="EMBL/GenBank/DDBJ databases">
        <title>Sequencing the genomes of 1000 actinobacteria strains.</title>
        <authorList>
            <person name="Klenk H.-P."/>
        </authorList>
    </citation>
    <scope>NUCLEOTIDE SEQUENCE [LARGE SCALE GENOMIC DNA]</scope>
    <source>
        <strain evidence="2 3">DSM 44710</strain>
    </source>
</reference>
<dbReference type="Pfam" id="PF16157">
    <property type="entry name" value="DUF4865"/>
    <property type="match status" value="1"/>
</dbReference>
<gene>
    <name evidence="2" type="ORF">J2S43_002763</name>
</gene>
<dbReference type="EMBL" id="JAUSRA010000001">
    <property type="protein sequence ID" value="MDP9794251.1"/>
    <property type="molecule type" value="Genomic_DNA"/>
</dbReference>
<organism evidence="2 3">
    <name type="scientific">Catenuloplanes nepalensis</name>
    <dbReference type="NCBI Taxonomy" id="587533"/>
    <lineage>
        <taxon>Bacteria</taxon>
        <taxon>Bacillati</taxon>
        <taxon>Actinomycetota</taxon>
        <taxon>Actinomycetes</taxon>
        <taxon>Micromonosporales</taxon>
        <taxon>Micromonosporaceae</taxon>
        <taxon>Catenuloplanes</taxon>
    </lineage>
</organism>
<evidence type="ECO:0000256" key="1">
    <source>
        <dbReference type="SAM" id="MobiDB-lite"/>
    </source>
</evidence>
<comment type="caution">
    <text evidence="2">The sequence shown here is derived from an EMBL/GenBank/DDBJ whole genome shotgun (WGS) entry which is preliminary data.</text>
</comment>
<evidence type="ECO:0000313" key="3">
    <source>
        <dbReference type="Proteomes" id="UP001240984"/>
    </source>
</evidence>
<feature type="region of interest" description="Disordered" evidence="1">
    <location>
        <begin position="184"/>
        <end position="210"/>
    </location>
</feature>
<sequence length="210" mass="22302">MIAMQYRLNLPADYDIDIIRQRIASAGPLFDHTPGLGLKAFMLREKGVDGSPLHQYAPFYLWADSAAAATFLWDGGGFARVVASFGRPVVQTWIGGGYHRAAAFTQPITHAVRRVAPIPADADPAETATVVGAAVRDRLAEPGLHSIAWAVDPRTWESMTFALHAGRPDPSDGELYQVPHVSAPHEPALLGPGTTPGQPTGRGAGGTHPA</sequence>
<keyword evidence="3" id="KW-1185">Reference proteome</keyword>
<accession>A0ABT9MSK0</accession>
<name>A0ABT9MSK0_9ACTN</name>
<feature type="compositionally biased region" description="Gly residues" evidence="1">
    <location>
        <begin position="200"/>
        <end position="210"/>
    </location>
</feature>
<feature type="compositionally biased region" description="Low complexity" evidence="1">
    <location>
        <begin position="187"/>
        <end position="199"/>
    </location>
</feature>
<evidence type="ECO:0000313" key="2">
    <source>
        <dbReference type="EMBL" id="MDP9794251.1"/>
    </source>
</evidence>
<protein>
    <recommendedName>
        <fullName evidence="4">DUF4865 domain-containing protein</fullName>
    </recommendedName>
</protein>
<dbReference type="Proteomes" id="UP001240984">
    <property type="component" value="Unassembled WGS sequence"/>
</dbReference>
<proteinExistence type="predicted"/>
<evidence type="ECO:0008006" key="4">
    <source>
        <dbReference type="Google" id="ProtNLM"/>
    </source>
</evidence>
<dbReference type="InterPro" id="IPR032349">
    <property type="entry name" value="DUF4865"/>
</dbReference>